<evidence type="ECO:0000256" key="3">
    <source>
        <dbReference type="ARBA" id="ARBA00022989"/>
    </source>
</evidence>
<evidence type="ECO:0000256" key="5">
    <source>
        <dbReference type="SAM" id="SignalP"/>
    </source>
</evidence>
<dbReference type="InterPro" id="IPR042295">
    <property type="entry name" value="NarX-like_N_sf"/>
</dbReference>
<evidence type="ECO:0000256" key="2">
    <source>
        <dbReference type="ARBA" id="ARBA00022692"/>
    </source>
</evidence>
<dbReference type="GO" id="GO:0016020">
    <property type="term" value="C:membrane"/>
    <property type="evidence" value="ECO:0007669"/>
    <property type="project" value="UniProtKB-SubCell"/>
</dbReference>
<organism evidence="7 8">
    <name type="scientific">Stutzerimonas stutzeri</name>
    <name type="common">Pseudomonas stutzeri</name>
    <dbReference type="NCBI Taxonomy" id="316"/>
    <lineage>
        <taxon>Bacteria</taxon>
        <taxon>Pseudomonadati</taxon>
        <taxon>Pseudomonadota</taxon>
        <taxon>Gammaproteobacteria</taxon>
        <taxon>Pseudomonadales</taxon>
        <taxon>Pseudomonadaceae</taxon>
        <taxon>Stutzerimonas</taxon>
    </lineage>
</organism>
<accession>A0A0D7E5Q9</accession>
<feature type="chain" id="PRO_5002319058" evidence="5">
    <location>
        <begin position="24"/>
        <end position="261"/>
    </location>
</feature>
<dbReference type="Gene3D" id="1.20.120.960">
    <property type="entry name" value="Histidine kinase NarX, sensor domain"/>
    <property type="match status" value="2"/>
</dbReference>
<reference evidence="7 8" key="1">
    <citation type="submission" date="2014-11" db="EMBL/GenBank/DDBJ databases">
        <title>Genomics and ecophysiology of heterotrophic nitrogen fixing bacteria isolated from estuarine surface water.</title>
        <authorList>
            <person name="Bentzon-Tilia M."/>
            <person name="Severin I."/>
            <person name="Hansen L.H."/>
            <person name="Riemann L."/>
        </authorList>
    </citation>
    <scope>NUCLEOTIDE SEQUENCE [LARGE SCALE GENOMIC DNA]</scope>
    <source>
        <strain evidence="7 8">BAL361</strain>
    </source>
</reference>
<evidence type="ECO:0000256" key="1">
    <source>
        <dbReference type="ARBA" id="ARBA00004141"/>
    </source>
</evidence>
<feature type="domain" description="NarX-like N-terminal" evidence="6">
    <location>
        <begin position="141"/>
        <end position="219"/>
    </location>
</feature>
<dbReference type="Pfam" id="PF13675">
    <property type="entry name" value="PilJ"/>
    <property type="match status" value="2"/>
</dbReference>
<dbReference type="EMBL" id="JXXD01000090">
    <property type="protein sequence ID" value="KIZ36194.1"/>
    <property type="molecule type" value="Genomic_DNA"/>
</dbReference>
<keyword evidence="5" id="KW-0732">Signal</keyword>
<keyword evidence="3" id="KW-1133">Transmembrane helix</keyword>
<feature type="domain" description="NarX-like N-terminal" evidence="6">
    <location>
        <begin position="26"/>
        <end position="115"/>
    </location>
</feature>
<keyword evidence="2" id="KW-0812">Transmembrane</keyword>
<comment type="subcellular location">
    <subcellularLocation>
        <location evidence="1">Membrane</location>
        <topology evidence="1">Multi-pass membrane protein</topology>
    </subcellularLocation>
</comment>
<evidence type="ECO:0000256" key="4">
    <source>
        <dbReference type="ARBA" id="ARBA00023136"/>
    </source>
</evidence>
<keyword evidence="4" id="KW-0472">Membrane</keyword>
<gene>
    <name evidence="7" type="ORF">LO50_10455</name>
</gene>
<name>A0A0D7E5Q9_STUST</name>
<evidence type="ECO:0000313" key="7">
    <source>
        <dbReference type="EMBL" id="KIZ36194.1"/>
    </source>
</evidence>
<sequence>MFKILLPTSLLLGLLAASLPCQAAISDAEAVNRAGMQRMLGQRIAKSYLMIGTDTRVDLAASQLDSSIASVEENAQLLDEYAANDVIRKALEDATQTWHQYRQLALTQPDREQSAELLRLAERFLGQSEALVQEIERHSGSQAARLVNRSGRQRMLSQRIAMLYLAMTWKLPEQRLRGDFDAAVAEFERGLDELNKAPQNTEQINRQLDQIGAQWRFARAGFSLADDARFVPTVIVTTSDSLLRKIEQLTLDYERLAGSSR</sequence>
<evidence type="ECO:0000313" key="8">
    <source>
        <dbReference type="Proteomes" id="UP000032439"/>
    </source>
</evidence>
<dbReference type="Proteomes" id="UP000032439">
    <property type="component" value="Unassembled WGS sequence"/>
</dbReference>
<dbReference type="AlphaFoldDB" id="A0A0D7E5Q9"/>
<dbReference type="InterPro" id="IPR029095">
    <property type="entry name" value="NarX-like_N"/>
</dbReference>
<comment type="caution">
    <text evidence="7">The sequence shown here is derived from an EMBL/GenBank/DDBJ whole genome shotgun (WGS) entry which is preliminary data.</text>
</comment>
<evidence type="ECO:0000259" key="6">
    <source>
        <dbReference type="Pfam" id="PF13675"/>
    </source>
</evidence>
<protein>
    <submittedName>
        <fullName evidence="7">ATP synthase F0F1 subunit beta</fullName>
    </submittedName>
</protein>
<dbReference type="PATRIC" id="fig|316.110.peg.4709"/>
<feature type="signal peptide" evidence="5">
    <location>
        <begin position="1"/>
        <end position="23"/>
    </location>
</feature>
<dbReference type="RefSeq" id="WP_044314944.1">
    <property type="nucleotide sequence ID" value="NZ_JXXD01000090.1"/>
</dbReference>
<proteinExistence type="predicted"/>